<feature type="active site" description="Proton donor/acceptor" evidence="8">
    <location>
        <position position="222"/>
    </location>
</feature>
<dbReference type="FunFam" id="3.20.20.70:FF:000044">
    <property type="entry name" value="Deoxyribose-phosphate aldolase"/>
    <property type="match status" value="1"/>
</dbReference>
<keyword evidence="4" id="KW-0456">Lyase</keyword>
<dbReference type="PIRSF" id="PIRSF001357">
    <property type="entry name" value="DeoC"/>
    <property type="match status" value="1"/>
</dbReference>
<comment type="caution">
    <text evidence="9">The sequence shown here is derived from an EMBL/GenBank/DDBJ whole genome shotgun (WGS) entry which is preliminary data.</text>
</comment>
<accession>A0A4Z1T0I5</accession>
<evidence type="ECO:0000256" key="8">
    <source>
        <dbReference type="PIRSR" id="PIRSR001357-50"/>
    </source>
</evidence>
<dbReference type="InterPro" id="IPR013785">
    <property type="entry name" value="Aldolase_TIM"/>
</dbReference>
<evidence type="ECO:0000256" key="4">
    <source>
        <dbReference type="ARBA" id="ARBA00023239"/>
    </source>
</evidence>
<dbReference type="OrthoDB" id="70823at2759"/>
<dbReference type="GO" id="GO:0016052">
    <property type="term" value="P:carbohydrate catabolic process"/>
    <property type="evidence" value="ECO:0007669"/>
    <property type="project" value="TreeGrafter"/>
</dbReference>
<evidence type="ECO:0000256" key="2">
    <source>
        <dbReference type="ARBA" id="ARBA00012515"/>
    </source>
</evidence>
<dbReference type="CDD" id="cd00959">
    <property type="entry name" value="DeoC"/>
    <property type="match status" value="1"/>
</dbReference>
<comment type="catalytic activity">
    <reaction evidence="7">
        <text>2-deoxy-D-ribose 5-phosphate = D-glyceraldehyde 3-phosphate + acetaldehyde</text>
        <dbReference type="Rhea" id="RHEA:12821"/>
        <dbReference type="ChEBI" id="CHEBI:15343"/>
        <dbReference type="ChEBI" id="CHEBI:59776"/>
        <dbReference type="ChEBI" id="CHEBI:62877"/>
        <dbReference type="EC" id="4.1.2.4"/>
    </reaction>
</comment>
<dbReference type="GO" id="GO:0004139">
    <property type="term" value="F:deoxyribose-phosphate aldolase activity"/>
    <property type="evidence" value="ECO:0007669"/>
    <property type="project" value="UniProtKB-EC"/>
</dbReference>
<evidence type="ECO:0000256" key="6">
    <source>
        <dbReference type="ARBA" id="ARBA00032755"/>
    </source>
</evidence>
<keyword evidence="5 8" id="KW-0704">Schiff base</keyword>
<evidence type="ECO:0000256" key="5">
    <source>
        <dbReference type="ARBA" id="ARBA00023270"/>
    </source>
</evidence>
<gene>
    <name evidence="9" type="ORF">GMRT_12702</name>
</gene>
<dbReference type="VEuPathDB" id="GiardiaDB:GMRT_12702"/>
<evidence type="ECO:0000256" key="3">
    <source>
        <dbReference type="ARBA" id="ARBA00022490"/>
    </source>
</evidence>
<dbReference type="EMBL" id="VDLU01000001">
    <property type="protein sequence ID" value="TNJ30495.1"/>
    <property type="molecule type" value="Genomic_DNA"/>
</dbReference>
<dbReference type="InterPro" id="IPR002915">
    <property type="entry name" value="DeoC/FbaB/LacD_aldolase"/>
</dbReference>
<dbReference type="UniPathway" id="UPA00002">
    <property type="reaction ID" value="UER00468"/>
</dbReference>
<comment type="similarity">
    <text evidence="1">Belongs to the DeoC/FbaB aldolase family. DeoC type 1 subfamily.</text>
</comment>
<dbReference type="AlphaFoldDB" id="A0A4Z1T0I5"/>
<dbReference type="GO" id="GO:0046386">
    <property type="term" value="P:deoxyribose phosphate catabolic process"/>
    <property type="evidence" value="ECO:0007669"/>
    <property type="project" value="UniProtKB-UniPathway"/>
</dbReference>
<dbReference type="GO" id="GO:0005737">
    <property type="term" value="C:cytoplasm"/>
    <property type="evidence" value="ECO:0007669"/>
    <property type="project" value="InterPro"/>
</dbReference>
<dbReference type="Pfam" id="PF01791">
    <property type="entry name" value="DeoC"/>
    <property type="match status" value="1"/>
</dbReference>
<dbReference type="NCBIfam" id="TIGR00126">
    <property type="entry name" value="deoC"/>
    <property type="match status" value="1"/>
</dbReference>
<dbReference type="PANTHER" id="PTHR10889">
    <property type="entry name" value="DEOXYRIBOSE-PHOSPHATE ALDOLASE"/>
    <property type="match status" value="1"/>
</dbReference>
<dbReference type="PANTHER" id="PTHR10889:SF1">
    <property type="entry name" value="DEOXYRIBOSE-PHOSPHATE ALDOLASE"/>
    <property type="match status" value="1"/>
</dbReference>
<keyword evidence="10" id="KW-1185">Reference proteome</keyword>
<dbReference type="Proteomes" id="UP000315496">
    <property type="component" value="Chromosome 1"/>
</dbReference>
<evidence type="ECO:0000313" key="9">
    <source>
        <dbReference type="EMBL" id="TNJ30495.1"/>
    </source>
</evidence>
<dbReference type="InterPro" id="IPR028581">
    <property type="entry name" value="DeoC_typeI"/>
</dbReference>
<dbReference type="Gene3D" id="3.20.20.70">
    <property type="entry name" value="Aldolase class I"/>
    <property type="match status" value="1"/>
</dbReference>
<dbReference type="InterPro" id="IPR011343">
    <property type="entry name" value="DeoC"/>
</dbReference>
<name>A0A4Z1T0I5_GIAMU</name>
<sequence length="255" mass="27310">MDSLVETIKERAALLSRQIGFEIPVCPVVEEPRQVPVNLAKYIDHTNLACDATPTDITRLCEEAKQHHFAAVCVNGCYARQIRQGLAGSGVKTCCVIGFPLGSMTVAAKIAETRELVQLGIEEIDMVINCGWLKAGMYREVYDDIKAIVDVCHYGSKPTALKVILECTCLETEELIIDASLLSLAAGADFIKTSTGMHKAGGARARDVKIMRLVAGKKMQVKAAGGIRDSTTAKEMILAGADRIGASASISICAP</sequence>
<proteinExistence type="inferred from homology"/>
<protein>
    <recommendedName>
        <fullName evidence="2">deoxyribose-phosphate aldolase</fullName>
        <ecNumber evidence="2">4.1.2.4</ecNumber>
    </recommendedName>
    <alternativeName>
        <fullName evidence="6">2-deoxy-D-ribose 5-phosphate aldolase</fullName>
    </alternativeName>
</protein>
<dbReference type="EC" id="4.1.2.4" evidence="2"/>
<dbReference type="GO" id="GO:0009264">
    <property type="term" value="P:deoxyribonucleotide catabolic process"/>
    <property type="evidence" value="ECO:0007669"/>
    <property type="project" value="InterPro"/>
</dbReference>
<evidence type="ECO:0000256" key="7">
    <source>
        <dbReference type="ARBA" id="ARBA00048791"/>
    </source>
</evidence>
<keyword evidence="3" id="KW-0963">Cytoplasm</keyword>
<evidence type="ECO:0000313" key="10">
    <source>
        <dbReference type="Proteomes" id="UP000315496"/>
    </source>
</evidence>
<organism evidence="9 10">
    <name type="scientific">Giardia muris</name>
    <dbReference type="NCBI Taxonomy" id="5742"/>
    <lineage>
        <taxon>Eukaryota</taxon>
        <taxon>Metamonada</taxon>
        <taxon>Diplomonadida</taxon>
        <taxon>Hexamitidae</taxon>
        <taxon>Giardiinae</taxon>
        <taxon>Giardia</taxon>
    </lineage>
</organism>
<reference evidence="9 10" key="1">
    <citation type="submission" date="2019-05" db="EMBL/GenBank/DDBJ databases">
        <title>The compact genome of Giardia muris reveals important steps in the evolution of intestinal protozoan parasites.</title>
        <authorList>
            <person name="Xu F."/>
            <person name="Jimenez-Gonzalez A."/>
            <person name="Einarsson E."/>
            <person name="Astvaldsson A."/>
            <person name="Peirasmaki D."/>
            <person name="Eckmann L."/>
            <person name="Andersson J.O."/>
            <person name="Svard S.G."/>
            <person name="Jerlstrom-Hultqvist J."/>
        </authorList>
    </citation>
    <scope>NUCLEOTIDE SEQUENCE [LARGE SCALE GENOMIC DNA]</scope>
    <source>
        <strain evidence="9 10">Roberts-Thomson</strain>
    </source>
</reference>
<feature type="active site" description="Schiff-base intermediate with acetaldehyde" evidence="8">
    <location>
        <position position="192"/>
    </location>
</feature>
<evidence type="ECO:0000256" key="1">
    <source>
        <dbReference type="ARBA" id="ARBA00010936"/>
    </source>
</evidence>
<dbReference type="SMART" id="SM01133">
    <property type="entry name" value="DeoC"/>
    <property type="match status" value="1"/>
</dbReference>
<dbReference type="HAMAP" id="MF_00114">
    <property type="entry name" value="DeoC_type1"/>
    <property type="match status" value="1"/>
</dbReference>
<dbReference type="SUPFAM" id="SSF51569">
    <property type="entry name" value="Aldolase"/>
    <property type="match status" value="1"/>
</dbReference>